<reference evidence="3" key="1">
    <citation type="submission" date="2017-04" db="EMBL/GenBank/DDBJ databases">
        <authorList>
            <person name="Varghese N."/>
            <person name="Submissions S."/>
        </authorList>
    </citation>
    <scope>NUCLEOTIDE SEQUENCE [LARGE SCALE GENOMIC DNA]</scope>
    <source>
        <strain evidence="3">RKEM611</strain>
    </source>
</reference>
<evidence type="ECO:0000313" key="2">
    <source>
        <dbReference type="EMBL" id="SMF36582.1"/>
    </source>
</evidence>
<gene>
    <name evidence="2" type="ORF">SAMN06296036_11152</name>
</gene>
<feature type="transmembrane region" description="Helical" evidence="1">
    <location>
        <begin position="23"/>
        <end position="42"/>
    </location>
</feature>
<keyword evidence="3" id="KW-1185">Reference proteome</keyword>
<keyword evidence="1" id="KW-0812">Transmembrane</keyword>
<keyword evidence="1" id="KW-1133">Transmembrane helix</keyword>
<keyword evidence="1" id="KW-0472">Membrane</keyword>
<dbReference type="STRING" id="1513793.SAMN06296036_11152"/>
<proteinExistence type="predicted"/>
<protein>
    <submittedName>
        <fullName evidence="2">Uncharacterized protein</fullName>
    </submittedName>
</protein>
<sequence>MNNDMALNATDSRACPEKVKFKNLLYFSILIPVVMSVIAPYLKF</sequence>
<accession>A0A1Y6C6A4</accession>
<dbReference type="AlphaFoldDB" id="A0A1Y6C6A4"/>
<name>A0A1Y6C6A4_9BACT</name>
<dbReference type="Proteomes" id="UP000192907">
    <property type="component" value="Unassembled WGS sequence"/>
</dbReference>
<evidence type="ECO:0000256" key="1">
    <source>
        <dbReference type="SAM" id="Phobius"/>
    </source>
</evidence>
<organism evidence="2 3">
    <name type="scientific">Pseudobacteriovorax antillogorgiicola</name>
    <dbReference type="NCBI Taxonomy" id="1513793"/>
    <lineage>
        <taxon>Bacteria</taxon>
        <taxon>Pseudomonadati</taxon>
        <taxon>Bdellovibrionota</taxon>
        <taxon>Oligoflexia</taxon>
        <taxon>Oligoflexales</taxon>
        <taxon>Pseudobacteriovoracaceae</taxon>
        <taxon>Pseudobacteriovorax</taxon>
    </lineage>
</organism>
<evidence type="ECO:0000313" key="3">
    <source>
        <dbReference type="Proteomes" id="UP000192907"/>
    </source>
</evidence>
<dbReference type="EMBL" id="FWZT01000011">
    <property type="protein sequence ID" value="SMF36582.1"/>
    <property type="molecule type" value="Genomic_DNA"/>
</dbReference>